<dbReference type="InterPro" id="IPR043502">
    <property type="entry name" value="DNA/RNA_pol_sf"/>
</dbReference>
<evidence type="ECO:0000313" key="9">
    <source>
        <dbReference type="EMBL" id="SDX42734.1"/>
    </source>
</evidence>
<sequence>MFDGIQKRIVSMWFPRLASDRALRAHPVAGPFALTLRERNAERIHCLNAEAEAAGLHRGMPFADARAFCPELQSRPADPRGDARMLATLARWAGRYCPWVGLEGQDGLVLDITGAAHLMGGEAALMTDLGARMERAGFAVGLGLADTRGAAWALAHAGGGIAAPGDPGPALAGLPVAALRLDPDTVTALQRLGLRRIGELEAAARGPLARRFGAGVMARLDQAMGRQGESVTPLPAPPHYGIRLSLPEPIGRVEDVMAGTARLLEALCAKLAAREAGARRLCLTLRRVDRGSQQVELRLAAPLRDAARILPLFRRGVEAADAGFGIDQLRLEATQVEPLPARQLATRAGGRQDGGRLDDLITRIGTRIGLENIHRFLPADSHIPERGFLIAPAAWSRPQGAWAPPRPRPLRLFAPEPIAGQGGGQGRRPPTRFQWRRLSLSTARATGPERIAPEWWLDDEAWARGLRDYWRVETHQGRRLWLFHTPQVPGWFVQGEFA</sequence>
<reference evidence="9 10" key="2">
    <citation type="submission" date="2016-10" db="EMBL/GenBank/DDBJ databases">
        <authorList>
            <person name="Varghese N."/>
            <person name="Submissions S."/>
        </authorList>
    </citation>
    <scope>NUCLEOTIDE SEQUENCE [LARGE SCALE GENOMIC DNA]</scope>
    <source>
        <strain evidence="9 10">DSM 24802</strain>
    </source>
</reference>
<keyword evidence="3" id="KW-0227">DNA damage</keyword>
<dbReference type="InterPro" id="IPR001126">
    <property type="entry name" value="UmuC"/>
</dbReference>
<keyword evidence="10" id="KW-1185">Reference proteome</keyword>
<accession>A0AAN5A069</accession>
<evidence type="ECO:0000256" key="3">
    <source>
        <dbReference type="ARBA" id="ARBA00022763"/>
    </source>
</evidence>
<evidence type="ECO:0000313" key="8">
    <source>
        <dbReference type="EMBL" id="GHE03476.1"/>
    </source>
</evidence>
<dbReference type="Proteomes" id="UP000199541">
    <property type="component" value="Unassembled WGS sequence"/>
</dbReference>
<evidence type="ECO:0000256" key="4">
    <source>
        <dbReference type="ARBA" id="ARBA00025589"/>
    </source>
</evidence>
<dbReference type="GO" id="GO:0006281">
    <property type="term" value="P:DNA repair"/>
    <property type="evidence" value="ECO:0007669"/>
    <property type="project" value="InterPro"/>
</dbReference>
<comment type="function">
    <text evidence="4">Poorly processive, error-prone DNA polymerase involved in untargeted mutagenesis. Copies undamaged DNA at stalled replication forks, which arise in vivo from mismatched or misaligned primer ends. These misaligned primers can be extended by PolIV. Exhibits no 3'-5' exonuclease (proofreading) activity. May be involved in translesional synthesis, in conjunction with the beta clamp from PolIII.</text>
</comment>
<dbReference type="InterPro" id="IPR050356">
    <property type="entry name" value="SulA_CellDiv_inhibitor"/>
</dbReference>
<dbReference type="Gene3D" id="3.40.1170.60">
    <property type="match status" value="1"/>
</dbReference>
<dbReference type="PANTHER" id="PTHR35369:SF2">
    <property type="entry name" value="BLR3025 PROTEIN"/>
    <property type="match status" value="1"/>
</dbReference>
<dbReference type="RefSeq" id="WP_092164118.1">
    <property type="nucleotide sequence ID" value="NZ_BNAB01000013.1"/>
</dbReference>
<evidence type="ECO:0000259" key="6">
    <source>
        <dbReference type="Pfam" id="PF00817"/>
    </source>
</evidence>
<evidence type="ECO:0000256" key="2">
    <source>
        <dbReference type="ARBA" id="ARBA00012417"/>
    </source>
</evidence>
<reference evidence="8" key="1">
    <citation type="journal article" date="2014" name="Int. J. Syst. Evol. Microbiol.">
        <title>Complete genome sequence of Corynebacterium casei LMG S-19264T (=DSM 44701T), isolated from a smear-ripened cheese.</title>
        <authorList>
            <consortium name="US DOE Joint Genome Institute (JGI-PGF)"/>
            <person name="Walter F."/>
            <person name="Albersmeier A."/>
            <person name="Kalinowski J."/>
            <person name="Ruckert C."/>
        </authorList>
    </citation>
    <scope>NUCLEOTIDE SEQUENCE</scope>
    <source>
        <strain evidence="8">CGMCC 1.10859</strain>
    </source>
</reference>
<reference evidence="8" key="3">
    <citation type="submission" date="2023-06" db="EMBL/GenBank/DDBJ databases">
        <authorList>
            <person name="Sun Q."/>
            <person name="Zhou Y."/>
        </authorList>
    </citation>
    <scope>NUCLEOTIDE SEQUENCE</scope>
    <source>
        <strain evidence="8">CGMCC 1.10859</strain>
    </source>
</reference>
<dbReference type="GO" id="GO:0003684">
    <property type="term" value="F:damaged DNA binding"/>
    <property type="evidence" value="ECO:0007669"/>
    <property type="project" value="InterPro"/>
</dbReference>
<dbReference type="EMBL" id="BNAB01000013">
    <property type="protein sequence ID" value="GHE03476.1"/>
    <property type="molecule type" value="Genomic_DNA"/>
</dbReference>
<dbReference type="InterPro" id="IPR017961">
    <property type="entry name" value="DNA_pol_Y-fam_little_finger"/>
</dbReference>
<comment type="subunit">
    <text evidence="1">Monomer.</text>
</comment>
<comment type="catalytic activity">
    <reaction evidence="5">
        <text>DNA(n) + a 2'-deoxyribonucleoside 5'-triphosphate = DNA(n+1) + diphosphate</text>
        <dbReference type="Rhea" id="RHEA:22508"/>
        <dbReference type="Rhea" id="RHEA-COMP:17339"/>
        <dbReference type="Rhea" id="RHEA-COMP:17340"/>
        <dbReference type="ChEBI" id="CHEBI:33019"/>
        <dbReference type="ChEBI" id="CHEBI:61560"/>
        <dbReference type="ChEBI" id="CHEBI:173112"/>
        <dbReference type="EC" id="2.7.7.7"/>
    </reaction>
</comment>
<evidence type="ECO:0000313" key="10">
    <source>
        <dbReference type="Proteomes" id="UP000199541"/>
    </source>
</evidence>
<dbReference type="Pfam" id="PF11799">
    <property type="entry name" value="IMS_C"/>
    <property type="match status" value="1"/>
</dbReference>
<proteinExistence type="predicted"/>
<organism evidence="8 11">
    <name type="scientific">Allgaiera indica</name>
    <dbReference type="NCBI Taxonomy" id="765699"/>
    <lineage>
        <taxon>Bacteria</taxon>
        <taxon>Pseudomonadati</taxon>
        <taxon>Pseudomonadota</taxon>
        <taxon>Alphaproteobacteria</taxon>
        <taxon>Rhodobacterales</taxon>
        <taxon>Paracoccaceae</taxon>
        <taxon>Allgaiera</taxon>
    </lineage>
</organism>
<dbReference type="PANTHER" id="PTHR35369">
    <property type="entry name" value="BLR3025 PROTEIN-RELATED"/>
    <property type="match status" value="1"/>
</dbReference>
<evidence type="ECO:0000256" key="5">
    <source>
        <dbReference type="ARBA" id="ARBA00049244"/>
    </source>
</evidence>
<dbReference type="EMBL" id="FNOB01000016">
    <property type="protein sequence ID" value="SDX42734.1"/>
    <property type="molecule type" value="Genomic_DNA"/>
</dbReference>
<feature type="domain" description="UmuC" evidence="6">
    <location>
        <begin position="38"/>
        <end position="153"/>
    </location>
</feature>
<evidence type="ECO:0000259" key="7">
    <source>
        <dbReference type="Pfam" id="PF11799"/>
    </source>
</evidence>
<evidence type="ECO:0000256" key="1">
    <source>
        <dbReference type="ARBA" id="ARBA00011245"/>
    </source>
</evidence>
<dbReference type="SUPFAM" id="SSF56672">
    <property type="entry name" value="DNA/RNA polymerases"/>
    <property type="match status" value="1"/>
</dbReference>
<name>A0AAN5A069_9RHOB</name>
<protein>
    <recommendedName>
        <fullName evidence="2">DNA-directed DNA polymerase</fullName>
        <ecNumber evidence="2">2.7.7.7</ecNumber>
    </recommendedName>
</protein>
<dbReference type="EC" id="2.7.7.7" evidence="2"/>
<dbReference type="Pfam" id="PF00817">
    <property type="entry name" value="IMS"/>
    <property type="match status" value="1"/>
</dbReference>
<evidence type="ECO:0000313" key="11">
    <source>
        <dbReference type="Proteomes" id="UP000634647"/>
    </source>
</evidence>
<feature type="domain" description="DNA polymerase Y-family little finger" evidence="7">
    <location>
        <begin position="241"/>
        <end position="344"/>
    </location>
</feature>
<gene>
    <name evidence="8" type="ORF">GCM10008024_26980</name>
    <name evidence="9" type="ORF">SAMN05444006_1168</name>
</gene>
<dbReference type="Proteomes" id="UP000634647">
    <property type="component" value="Unassembled WGS sequence"/>
</dbReference>
<dbReference type="AlphaFoldDB" id="A0AAN5A069"/>
<dbReference type="CDD" id="cd03468">
    <property type="entry name" value="PolY_like"/>
    <property type="match status" value="1"/>
</dbReference>
<comment type="caution">
    <text evidence="8">The sequence shown here is derived from an EMBL/GenBank/DDBJ whole genome shotgun (WGS) entry which is preliminary data.</text>
</comment>